<feature type="region of interest" description="Disordered" evidence="1">
    <location>
        <begin position="432"/>
        <end position="472"/>
    </location>
</feature>
<reference evidence="4 5" key="1">
    <citation type="submission" date="2017-08" db="EMBL/GenBank/DDBJ databases">
        <title>Acidophilic green algal genome provides insights into adaptation to an acidic environment.</title>
        <authorList>
            <person name="Hirooka S."/>
            <person name="Hirose Y."/>
            <person name="Kanesaki Y."/>
            <person name="Higuchi S."/>
            <person name="Fujiwara T."/>
            <person name="Onuma R."/>
            <person name="Era A."/>
            <person name="Ohbayashi R."/>
            <person name="Uzuka A."/>
            <person name="Nozaki H."/>
            <person name="Yoshikawa H."/>
            <person name="Miyagishima S.Y."/>
        </authorList>
    </citation>
    <scope>NUCLEOTIDE SEQUENCE [LARGE SCALE GENOMIC DNA]</scope>
    <source>
        <strain evidence="4 5">NIES-2499</strain>
    </source>
</reference>
<dbReference type="STRING" id="1157962.A0A250WR33"/>
<feature type="domain" description="GED" evidence="3">
    <location>
        <begin position="540"/>
        <end position="633"/>
    </location>
</feature>
<dbReference type="CDD" id="cd00821">
    <property type="entry name" value="PH"/>
    <property type="match status" value="1"/>
</dbReference>
<dbReference type="Pfam" id="PF00169">
    <property type="entry name" value="PH"/>
    <property type="match status" value="1"/>
</dbReference>
<dbReference type="GO" id="GO:0005874">
    <property type="term" value="C:microtubule"/>
    <property type="evidence" value="ECO:0007669"/>
    <property type="project" value="TreeGrafter"/>
</dbReference>
<comment type="caution">
    <text evidence="4">The sequence shown here is derived from an EMBL/GenBank/DDBJ whole genome shotgun (WGS) entry which is preliminary data.</text>
</comment>
<dbReference type="Proteomes" id="UP000232323">
    <property type="component" value="Unassembled WGS sequence"/>
</dbReference>
<dbReference type="GO" id="GO:0016020">
    <property type="term" value="C:membrane"/>
    <property type="evidence" value="ECO:0007669"/>
    <property type="project" value="TreeGrafter"/>
</dbReference>
<evidence type="ECO:0000256" key="1">
    <source>
        <dbReference type="SAM" id="MobiDB-lite"/>
    </source>
</evidence>
<feature type="region of interest" description="Disordered" evidence="1">
    <location>
        <begin position="370"/>
        <end position="403"/>
    </location>
</feature>
<protein>
    <recommendedName>
        <fullName evidence="6">Dynamin GTPase</fullName>
    </recommendedName>
</protein>
<evidence type="ECO:0000313" key="4">
    <source>
        <dbReference type="EMBL" id="GAX73156.1"/>
    </source>
</evidence>
<feature type="compositionally biased region" description="Low complexity" evidence="1">
    <location>
        <begin position="713"/>
        <end position="723"/>
    </location>
</feature>
<feature type="compositionally biased region" description="Pro residues" evidence="1">
    <location>
        <begin position="765"/>
        <end position="778"/>
    </location>
</feature>
<feature type="compositionally biased region" description="Pro residues" evidence="1">
    <location>
        <begin position="724"/>
        <end position="749"/>
    </location>
</feature>
<evidence type="ECO:0000313" key="5">
    <source>
        <dbReference type="Proteomes" id="UP000232323"/>
    </source>
</evidence>
<dbReference type="PANTHER" id="PTHR11566:SF21">
    <property type="entry name" value="DYNAMIN RELATED PROTEIN 1, ISOFORM A"/>
    <property type="match status" value="1"/>
</dbReference>
<dbReference type="Gene3D" id="1.20.120.1240">
    <property type="entry name" value="Dynamin, middle domain"/>
    <property type="match status" value="2"/>
</dbReference>
<dbReference type="GO" id="GO:0005525">
    <property type="term" value="F:GTP binding"/>
    <property type="evidence" value="ECO:0007669"/>
    <property type="project" value="UniProtKB-KW"/>
</dbReference>
<feature type="compositionally biased region" description="Polar residues" evidence="1">
    <location>
        <begin position="374"/>
        <end position="385"/>
    </location>
</feature>
<dbReference type="InterPro" id="IPR001849">
    <property type="entry name" value="PH_domain"/>
</dbReference>
<feature type="compositionally biased region" description="Low complexity" evidence="1">
    <location>
        <begin position="257"/>
        <end position="267"/>
    </location>
</feature>
<evidence type="ECO:0000259" key="2">
    <source>
        <dbReference type="PROSITE" id="PS50003"/>
    </source>
</evidence>
<gene>
    <name evidence="4" type="ORF">CEUSTIGMA_g609.t1</name>
</gene>
<dbReference type="Pfam" id="PF02212">
    <property type="entry name" value="GED"/>
    <property type="match status" value="1"/>
</dbReference>
<feature type="compositionally biased region" description="Pro residues" evidence="1">
    <location>
        <begin position="691"/>
        <end position="700"/>
    </location>
</feature>
<dbReference type="AlphaFoldDB" id="A0A250WR33"/>
<dbReference type="InterPro" id="IPR011993">
    <property type="entry name" value="PH-like_dom_sf"/>
</dbReference>
<dbReference type="SMART" id="SM00233">
    <property type="entry name" value="PH"/>
    <property type="match status" value="1"/>
</dbReference>
<feature type="region of interest" description="Disordered" evidence="1">
    <location>
        <begin position="230"/>
        <end position="300"/>
    </location>
</feature>
<name>A0A250WR33_9CHLO</name>
<dbReference type="InterPro" id="IPR020850">
    <property type="entry name" value="GED_dom"/>
</dbReference>
<dbReference type="PROSITE" id="PS50003">
    <property type="entry name" value="PH_DOMAIN"/>
    <property type="match status" value="1"/>
</dbReference>
<dbReference type="InterPro" id="IPR022812">
    <property type="entry name" value="Dynamin"/>
</dbReference>
<evidence type="ECO:0008006" key="6">
    <source>
        <dbReference type="Google" id="ProtNLM"/>
    </source>
</evidence>
<dbReference type="Gene3D" id="2.30.29.30">
    <property type="entry name" value="Pleckstrin-homology domain (PH domain)/Phosphotyrosine-binding domain (PTB)"/>
    <property type="match status" value="1"/>
</dbReference>
<feature type="compositionally biased region" description="Low complexity" evidence="1">
    <location>
        <begin position="751"/>
        <end position="764"/>
    </location>
</feature>
<dbReference type="InterPro" id="IPR003130">
    <property type="entry name" value="GED"/>
</dbReference>
<evidence type="ECO:0000259" key="3">
    <source>
        <dbReference type="PROSITE" id="PS51388"/>
    </source>
</evidence>
<dbReference type="GO" id="GO:0008017">
    <property type="term" value="F:microtubule binding"/>
    <property type="evidence" value="ECO:0007669"/>
    <property type="project" value="TreeGrafter"/>
</dbReference>
<dbReference type="GO" id="GO:0003924">
    <property type="term" value="F:GTPase activity"/>
    <property type="evidence" value="ECO:0007669"/>
    <property type="project" value="InterPro"/>
</dbReference>
<dbReference type="EMBL" id="BEGY01000002">
    <property type="protein sequence ID" value="GAX73156.1"/>
    <property type="molecule type" value="Genomic_DNA"/>
</dbReference>
<feature type="domain" description="PH" evidence="2">
    <location>
        <begin position="304"/>
        <end position="432"/>
    </location>
</feature>
<keyword evidence="5" id="KW-1185">Reference proteome</keyword>
<dbReference type="PANTHER" id="PTHR11566">
    <property type="entry name" value="DYNAMIN"/>
    <property type="match status" value="1"/>
</dbReference>
<feature type="region of interest" description="Disordered" evidence="1">
    <location>
        <begin position="685"/>
        <end position="820"/>
    </location>
</feature>
<feature type="compositionally biased region" description="Pro residues" evidence="1">
    <location>
        <begin position="811"/>
        <end position="820"/>
    </location>
</feature>
<accession>A0A250WR33</accession>
<sequence length="820" mass="89500">MASLLTDTIDCPTNLLQELSARLDERRVVIEKEVLKYGEAPSGIKEVFELCRGFERAYMDLTNESSVAGKMKEAFLGEKGLVGSVRTLELEKVFELDNVKRVCRYADGYQPHLVSPEKGIRALAIEALDIIAGPVKACVQAIYALLINAAREAAERAGENTEAALMGALPMVVPDFKNIVMPAIAAAMEEWRKEAEKMSLMLVDMERSYITAGFFRHTMHKRYDKIQQAAMVGPGGPPDKQAASAKHGGGMPPPPANKNFFPAFGNKEPAPHAAAANDSEDEEPVPKKESGGGGGNNLSMNDPNDFVAAYFEKSGTDEASIMSRWQRRFFILSDSQRMLYYFKSPDDVPKPNGLRGQVNIAECLVDDLDDKGQTRGTASAPPSSTDRSHWMIRIRHKDPRQNAVKEHNSIILRAETFQAKVEWLGRLRKATGEIKTPTPQKAPKAAEGDPSVPGGSQNQPVSPPVTGGGFGADLSWTKDAETILDTHLGQGASIFRAESMREPTGRLKPAPKVLLNPVRLQDQLKNPNGVTFEAQYDALLAQCGNDLSVYTRMVSDTICITVPKALVHCMIKKSEKNLLEKLFSVIHHLTPEQMEALLKEDDAVIQRRAQARKALDDVKMAVYQVQSALERHNMTAPADRSEMVSLNAYIFAFAAMPTMLNETQVEYFNKLYSDQFSPECMRFWGQMPQSRPAPPPPKPTQPVDEEAQPPPQQQQQLPPQQRQGPPPPRPGGPPPGVGGPRGPPPPGVGGPPMMQRPPGQMMGAPPQPMMAGGPPPMRSMPSTQGGPPPVPMRPAPGAVQQGMGQPMVRRAPPPPPGAQR</sequence>
<dbReference type="SUPFAM" id="SSF50729">
    <property type="entry name" value="PH domain-like"/>
    <property type="match status" value="1"/>
</dbReference>
<organism evidence="4 5">
    <name type="scientific">Chlamydomonas eustigma</name>
    <dbReference type="NCBI Taxonomy" id="1157962"/>
    <lineage>
        <taxon>Eukaryota</taxon>
        <taxon>Viridiplantae</taxon>
        <taxon>Chlorophyta</taxon>
        <taxon>core chlorophytes</taxon>
        <taxon>Chlorophyceae</taxon>
        <taxon>CS clade</taxon>
        <taxon>Chlamydomonadales</taxon>
        <taxon>Chlamydomonadaceae</taxon>
        <taxon>Chlamydomonas</taxon>
    </lineage>
</organism>
<proteinExistence type="predicted"/>
<dbReference type="PROSITE" id="PS51388">
    <property type="entry name" value="GED"/>
    <property type="match status" value="1"/>
</dbReference>
<dbReference type="GO" id="GO:0005737">
    <property type="term" value="C:cytoplasm"/>
    <property type="evidence" value="ECO:0007669"/>
    <property type="project" value="TreeGrafter"/>
</dbReference>
<dbReference type="OrthoDB" id="5562561at2759"/>